<dbReference type="AlphaFoldDB" id="A0A1M6DIL5"/>
<dbReference type="RefSeq" id="WP_073309989.1">
    <property type="nucleotide sequence ID" value="NZ_FQZI01000002.1"/>
</dbReference>
<dbReference type="EMBL" id="FQZI01000002">
    <property type="protein sequence ID" value="SHI73032.1"/>
    <property type="molecule type" value="Genomic_DNA"/>
</dbReference>
<feature type="region of interest" description="Disordered" evidence="1">
    <location>
        <begin position="112"/>
        <end position="150"/>
    </location>
</feature>
<evidence type="ECO:0000256" key="2">
    <source>
        <dbReference type="SAM" id="SignalP"/>
    </source>
</evidence>
<dbReference type="STRING" id="415425.SAMN05444363_1472"/>
<feature type="compositionally biased region" description="Basic and acidic residues" evidence="1">
    <location>
        <begin position="114"/>
        <end position="130"/>
    </location>
</feature>
<gene>
    <name evidence="3" type="ORF">SAMN05444363_1472</name>
</gene>
<evidence type="ECO:0000313" key="4">
    <source>
        <dbReference type="Proteomes" id="UP000184488"/>
    </source>
</evidence>
<organism evidence="3 4">
    <name type="scientific">Flavobacterium terrae</name>
    <dbReference type="NCBI Taxonomy" id="415425"/>
    <lineage>
        <taxon>Bacteria</taxon>
        <taxon>Pseudomonadati</taxon>
        <taxon>Bacteroidota</taxon>
        <taxon>Flavobacteriia</taxon>
        <taxon>Flavobacteriales</taxon>
        <taxon>Flavobacteriaceae</taxon>
        <taxon>Flavobacterium</taxon>
    </lineage>
</organism>
<evidence type="ECO:0000256" key="1">
    <source>
        <dbReference type="SAM" id="MobiDB-lite"/>
    </source>
</evidence>
<protein>
    <recommendedName>
        <fullName evidence="5">LTXXQ motif family protein</fullName>
    </recommendedName>
</protein>
<proteinExistence type="predicted"/>
<dbReference type="OrthoDB" id="956918at2"/>
<keyword evidence="2" id="KW-0732">Signal</keyword>
<feature type="signal peptide" evidence="2">
    <location>
        <begin position="1"/>
        <end position="19"/>
    </location>
</feature>
<sequence length="150" mass="17739">MKKTLLIVLAIVSLSGAYAQERTTEKPRRERMTLEQRNQLQLKRMTANLDLTPSQQKEMAVIIADQNSKREAKIAEIKANKEAKKQLTADERFKMENEKLDAQIEHKAKMKKVLNKEQFEKWEKNQEKRNEKMHKMKRAHHQKSKKDAVE</sequence>
<dbReference type="Gene3D" id="1.20.120.1490">
    <property type="match status" value="1"/>
</dbReference>
<keyword evidence="4" id="KW-1185">Reference proteome</keyword>
<feature type="compositionally biased region" description="Basic residues" evidence="1">
    <location>
        <begin position="131"/>
        <end position="144"/>
    </location>
</feature>
<feature type="chain" id="PRO_5012477626" description="LTXXQ motif family protein" evidence="2">
    <location>
        <begin position="20"/>
        <end position="150"/>
    </location>
</feature>
<evidence type="ECO:0008006" key="5">
    <source>
        <dbReference type="Google" id="ProtNLM"/>
    </source>
</evidence>
<accession>A0A1M6DIL5</accession>
<evidence type="ECO:0000313" key="3">
    <source>
        <dbReference type="EMBL" id="SHI73032.1"/>
    </source>
</evidence>
<name>A0A1M6DIL5_9FLAO</name>
<dbReference type="Proteomes" id="UP000184488">
    <property type="component" value="Unassembled WGS sequence"/>
</dbReference>
<reference evidence="4" key="1">
    <citation type="submission" date="2016-11" db="EMBL/GenBank/DDBJ databases">
        <authorList>
            <person name="Varghese N."/>
            <person name="Submissions S."/>
        </authorList>
    </citation>
    <scope>NUCLEOTIDE SEQUENCE [LARGE SCALE GENOMIC DNA]</scope>
    <source>
        <strain evidence="4">DSM 18829</strain>
    </source>
</reference>